<evidence type="ECO:0000313" key="1">
    <source>
        <dbReference type="EMBL" id="GBN98465.1"/>
    </source>
</evidence>
<accession>A0A4Y2TH82</accession>
<organism evidence="1 2">
    <name type="scientific">Araneus ventricosus</name>
    <name type="common">Orbweaver spider</name>
    <name type="synonym">Epeira ventricosa</name>
    <dbReference type="NCBI Taxonomy" id="182803"/>
    <lineage>
        <taxon>Eukaryota</taxon>
        <taxon>Metazoa</taxon>
        <taxon>Ecdysozoa</taxon>
        <taxon>Arthropoda</taxon>
        <taxon>Chelicerata</taxon>
        <taxon>Arachnida</taxon>
        <taxon>Araneae</taxon>
        <taxon>Araneomorphae</taxon>
        <taxon>Entelegynae</taxon>
        <taxon>Araneoidea</taxon>
        <taxon>Araneidae</taxon>
        <taxon>Araneus</taxon>
    </lineage>
</organism>
<comment type="caution">
    <text evidence="1">The sequence shown here is derived from an EMBL/GenBank/DDBJ whole genome shotgun (WGS) entry which is preliminary data.</text>
</comment>
<gene>
    <name evidence="1" type="ORF">AVEN_273683_1</name>
</gene>
<keyword evidence="2" id="KW-1185">Reference proteome</keyword>
<feature type="non-terminal residue" evidence="1">
    <location>
        <position position="1"/>
    </location>
</feature>
<sequence>FALPEETLRAWERCRSTKRKFIEDNSIEVRSADFITKSELDLILEFLENEVEAEKRIILAT</sequence>
<dbReference type="EMBL" id="BGPR01027736">
    <property type="protein sequence ID" value="GBN98465.1"/>
    <property type="molecule type" value="Genomic_DNA"/>
</dbReference>
<proteinExistence type="predicted"/>
<dbReference type="AlphaFoldDB" id="A0A4Y2TH82"/>
<reference evidence="1 2" key="1">
    <citation type="journal article" date="2019" name="Sci. Rep.">
        <title>Orb-weaving spider Araneus ventricosus genome elucidates the spidroin gene catalogue.</title>
        <authorList>
            <person name="Kono N."/>
            <person name="Nakamura H."/>
            <person name="Ohtoshi R."/>
            <person name="Moran D.A.P."/>
            <person name="Shinohara A."/>
            <person name="Yoshida Y."/>
            <person name="Fujiwara M."/>
            <person name="Mori M."/>
            <person name="Tomita M."/>
            <person name="Arakawa K."/>
        </authorList>
    </citation>
    <scope>NUCLEOTIDE SEQUENCE [LARGE SCALE GENOMIC DNA]</scope>
</reference>
<protein>
    <submittedName>
        <fullName evidence="1">Uncharacterized protein</fullName>
    </submittedName>
</protein>
<dbReference type="Proteomes" id="UP000499080">
    <property type="component" value="Unassembled WGS sequence"/>
</dbReference>
<name>A0A4Y2TH82_ARAVE</name>
<dbReference type="OrthoDB" id="6768980at2759"/>
<evidence type="ECO:0000313" key="2">
    <source>
        <dbReference type="Proteomes" id="UP000499080"/>
    </source>
</evidence>